<dbReference type="Gene3D" id="3.30.450.40">
    <property type="match status" value="1"/>
</dbReference>
<protein>
    <submittedName>
        <fullName evidence="2">Diguanylate cyclase</fullName>
    </submittedName>
</protein>
<dbReference type="PANTHER" id="PTHR43102:SF2">
    <property type="entry name" value="GAF DOMAIN-CONTAINING PROTEIN"/>
    <property type="match status" value="1"/>
</dbReference>
<dbReference type="Pfam" id="PF00990">
    <property type="entry name" value="GGDEF"/>
    <property type="match status" value="1"/>
</dbReference>
<dbReference type="SUPFAM" id="SSF55073">
    <property type="entry name" value="Nucleotide cyclase"/>
    <property type="match status" value="1"/>
</dbReference>
<proteinExistence type="predicted"/>
<dbReference type="PANTHER" id="PTHR43102">
    <property type="entry name" value="SLR1143 PROTEIN"/>
    <property type="match status" value="1"/>
</dbReference>
<gene>
    <name evidence="2" type="ORF">IQ217_04650</name>
</gene>
<dbReference type="Pfam" id="PF01590">
    <property type="entry name" value="GAF"/>
    <property type="match status" value="1"/>
</dbReference>
<dbReference type="EMBL" id="JADEVV010000009">
    <property type="protein sequence ID" value="MBE9253161.1"/>
    <property type="molecule type" value="Genomic_DNA"/>
</dbReference>
<name>A0ABR9VSD9_9SYNC</name>
<evidence type="ECO:0000259" key="1">
    <source>
        <dbReference type="PROSITE" id="PS50887"/>
    </source>
</evidence>
<dbReference type="InterPro" id="IPR029787">
    <property type="entry name" value="Nucleotide_cyclase"/>
</dbReference>
<dbReference type="InterPro" id="IPR043128">
    <property type="entry name" value="Rev_trsase/Diguanyl_cyclase"/>
</dbReference>
<accession>A0ABR9VSD9</accession>
<dbReference type="InterPro" id="IPR000160">
    <property type="entry name" value="GGDEF_dom"/>
</dbReference>
<evidence type="ECO:0000313" key="2">
    <source>
        <dbReference type="EMBL" id="MBE9253161.1"/>
    </source>
</evidence>
<dbReference type="SMART" id="SM00267">
    <property type="entry name" value="GGDEF"/>
    <property type="match status" value="1"/>
</dbReference>
<dbReference type="NCBIfam" id="TIGR00254">
    <property type="entry name" value="GGDEF"/>
    <property type="match status" value="1"/>
</dbReference>
<keyword evidence="3" id="KW-1185">Reference proteome</keyword>
<sequence length="343" mass="38852">MEAKLPQNEEQRLTVLRQLNILDTPIEERFERITRMVCRSLKVPIAAVSMVDESRQWFKSIQGLSAAETPREIAFCAHAILKDELLLVKDATQDERFADNPLVTDEPFIRFYAGYPLNLGQDFHVGTLCAIDRVPRDLSTEEQEILYDLSKMVESELAAIALSEAQMQLIQELDELERVAMLDSLTRLWNRLGIETLLQREWDYATRKDSPIAIVMIDFDNFKQINDQYGHLVGDEVLQGSSRLIISALRSYDALGRWGGDEFMLILPGSSREQTALLLERIQAAIAQNPVPTSAGPMTISLSMGGVSVFAKQSDELKHWVEQADNQLMKVKRLGKGNFRLAE</sequence>
<comment type="caution">
    <text evidence="2">The sequence shown here is derived from an EMBL/GenBank/DDBJ whole genome shotgun (WGS) entry which is preliminary data.</text>
</comment>
<reference evidence="2 3" key="1">
    <citation type="submission" date="2020-10" db="EMBL/GenBank/DDBJ databases">
        <authorList>
            <person name="Castelo-Branco R."/>
            <person name="Eusebio N."/>
            <person name="Adriana R."/>
            <person name="Vieira A."/>
            <person name="Brugerolle De Fraissinette N."/>
            <person name="Rezende De Castro R."/>
            <person name="Schneider M.P."/>
            <person name="Vasconcelos V."/>
            <person name="Leao P.N."/>
        </authorList>
    </citation>
    <scope>NUCLEOTIDE SEQUENCE [LARGE SCALE GENOMIC DNA]</scope>
    <source>
        <strain evidence="2 3">LEGE 00031</strain>
    </source>
</reference>
<organism evidence="2 3">
    <name type="scientific">Synechocystis salina LEGE 00031</name>
    <dbReference type="NCBI Taxonomy" id="1828736"/>
    <lineage>
        <taxon>Bacteria</taxon>
        <taxon>Bacillati</taxon>
        <taxon>Cyanobacteriota</taxon>
        <taxon>Cyanophyceae</taxon>
        <taxon>Synechococcales</taxon>
        <taxon>Merismopediaceae</taxon>
        <taxon>Synechocystis</taxon>
    </lineage>
</organism>
<dbReference type="PROSITE" id="PS50887">
    <property type="entry name" value="GGDEF"/>
    <property type="match status" value="1"/>
</dbReference>
<dbReference type="CDD" id="cd01949">
    <property type="entry name" value="GGDEF"/>
    <property type="match status" value="1"/>
</dbReference>
<dbReference type="Proteomes" id="UP000658720">
    <property type="component" value="Unassembled WGS sequence"/>
</dbReference>
<dbReference type="Gene3D" id="3.30.70.270">
    <property type="match status" value="1"/>
</dbReference>
<dbReference type="SMART" id="SM00065">
    <property type="entry name" value="GAF"/>
    <property type="match status" value="1"/>
</dbReference>
<dbReference type="SUPFAM" id="SSF55781">
    <property type="entry name" value="GAF domain-like"/>
    <property type="match status" value="1"/>
</dbReference>
<feature type="domain" description="GGDEF" evidence="1">
    <location>
        <begin position="210"/>
        <end position="343"/>
    </location>
</feature>
<dbReference type="InterPro" id="IPR003018">
    <property type="entry name" value="GAF"/>
</dbReference>
<dbReference type="InterPro" id="IPR029016">
    <property type="entry name" value="GAF-like_dom_sf"/>
</dbReference>
<evidence type="ECO:0000313" key="3">
    <source>
        <dbReference type="Proteomes" id="UP000658720"/>
    </source>
</evidence>
<dbReference type="RefSeq" id="WP_194019089.1">
    <property type="nucleotide sequence ID" value="NZ_JADEVV010000009.1"/>
</dbReference>